<dbReference type="AlphaFoldDB" id="A0AA37PM97"/>
<reference evidence="6" key="2">
    <citation type="submission" date="2018-04" db="EMBL/GenBank/DDBJ databases">
        <title>Draft genome sequence of Mycobacterium montefiorense isolated from Japanese black salamander.</title>
        <authorList>
            <person name="Fukano H."/>
            <person name="Yoshida M."/>
            <person name="Shimizu A."/>
            <person name="Iwao H."/>
            <person name="Kurata O."/>
            <person name="Katayama Y."/>
            <person name="Omatsu T."/>
            <person name="Mizutani T."/>
            <person name="Wada S."/>
            <person name="Hoshino Y."/>
        </authorList>
    </citation>
    <scope>NUCLEOTIDE SEQUENCE [LARGE SCALE GENOMIC DNA]</scope>
    <source>
        <strain evidence="6">BS</strain>
    </source>
</reference>
<dbReference type="InterPro" id="IPR009081">
    <property type="entry name" value="PP-bd_ACP"/>
</dbReference>
<dbReference type="GO" id="GO:0031177">
    <property type="term" value="F:phosphopantetheine binding"/>
    <property type="evidence" value="ECO:0007669"/>
    <property type="project" value="InterPro"/>
</dbReference>
<accession>A0AA37PM97</accession>
<protein>
    <recommendedName>
        <fullName evidence="3">Carrier domain-containing protein</fullName>
    </recommendedName>
</protein>
<keyword evidence="6" id="KW-1185">Reference proteome</keyword>
<evidence type="ECO:0000313" key="7">
    <source>
        <dbReference type="Proteomes" id="UP001139505"/>
    </source>
</evidence>
<evidence type="ECO:0000259" key="3">
    <source>
        <dbReference type="PROSITE" id="PS50075"/>
    </source>
</evidence>
<dbReference type="EMBL" id="BQYH01000016">
    <property type="protein sequence ID" value="GKU72810.1"/>
    <property type="molecule type" value="Genomic_DNA"/>
</dbReference>
<proteinExistence type="predicted"/>
<comment type="caution">
    <text evidence="5">The sequence shown here is derived from an EMBL/GenBank/DDBJ whole genome shotgun (WGS) entry which is preliminary data.</text>
</comment>
<gene>
    <name evidence="4" type="ORF">MmonteBS_03740</name>
    <name evidence="5" type="ORF">NJB18185_25820</name>
</gene>
<dbReference type="Gene3D" id="1.10.1200.10">
    <property type="entry name" value="ACP-like"/>
    <property type="match status" value="1"/>
</dbReference>
<dbReference type="InterPro" id="IPR036736">
    <property type="entry name" value="ACP-like_sf"/>
</dbReference>
<reference evidence="5" key="3">
    <citation type="journal article" date="2022" name="Microbiol. Resour. Announc.">
        <title>Draft Genome Sequences of Eight Mycobacterium montefiorense Strains Isolated from Salamanders in Captivity.</title>
        <authorList>
            <person name="Komine T."/>
            <person name="Ihara H."/>
            <person name="Fukano H."/>
            <person name="Hoshino Y."/>
            <person name="Kurata O."/>
            <person name="Wada S."/>
        </authorList>
    </citation>
    <scope>NUCLEOTIDE SEQUENCE</scope>
    <source>
        <strain evidence="5">NJB18185</strain>
    </source>
</reference>
<keyword evidence="2" id="KW-0597">Phosphoprotein</keyword>
<reference evidence="4" key="1">
    <citation type="journal article" date="2018" name="Genome Announc.">
        <title>Draft Genome Sequence of Mycobacterium montefiorense Isolated from Japanese Black Salamander (Hynobius nigrescens).</title>
        <authorList>
            <person name="Fukano H."/>
            <person name="Yoshida M."/>
            <person name="Shimizu A."/>
            <person name="Iwao H."/>
            <person name="Katayama Y."/>
            <person name="Omatsu T."/>
            <person name="Mizutani T."/>
            <person name="Kurata O."/>
            <person name="Wada S."/>
            <person name="Hoshino Y."/>
        </authorList>
    </citation>
    <scope>NUCLEOTIDE SEQUENCE</scope>
    <source>
        <strain evidence="4">BS</strain>
    </source>
</reference>
<dbReference type="InterPro" id="IPR020806">
    <property type="entry name" value="PKS_PP-bd"/>
</dbReference>
<dbReference type="SMART" id="SM01294">
    <property type="entry name" value="PKS_PP_betabranch"/>
    <property type="match status" value="1"/>
</dbReference>
<evidence type="ECO:0000313" key="6">
    <source>
        <dbReference type="Proteomes" id="UP000245060"/>
    </source>
</evidence>
<dbReference type="SUPFAM" id="SSF47336">
    <property type="entry name" value="ACP-like"/>
    <property type="match status" value="1"/>
</dbReference>
<sequence length="129" mass="13802">MADTANAYDATEFATVAVVANARPAITASVLIDMFVARTSSHEEIPMSAPAAIDDWLATKIAGYLSITPDMVDRDRSLADYGLDSVYAVTICGEIEDAFGLPIEPTLAWDYPSVNAMSDHLDVMLRAAS</sequence>
<evidence type="ECO:0000256" key="1">
    <source>
        <dbReference type="ARBA" id="ARBA00022450"/>
    </source>
</evidence>
<dbReference type="PROSITE" id="PS50075">
    <property type="entry name" value="CARRIER"/>
    <property type="match status" value="1"/>
</dbReference>
<dbReference type="Pfam" id="PF00550">
    <property type="entry name" value="PP-binding"/>
    <property type="match status" value="1"/>
</dbReference>
<dbReference type="Proteomes" id="UP000245060">
    <property type="component" value="Unassembled WGS sequence"/>
</dbReference>
<organism evidence="5 7">
    <name type="scientific">Mycobacterium montefiorense</name>
    <dbReference type="NCBI Taxonomy" id="154654"/>
    <lineage>
        <taxon>Bacteria</taxon>
        <taxon>Bacillati</taxon>
        <taxon>Actinomycetota</taxon>
        <taxon>Actinomycetes</taxon>
        <taxon>Mycobacteriales</taxon>
        <taxon>Mycobacteriaceae</taxon>
        <taxon>Mycobacterium</taxon>
        <taxon>Mycobacterium simiae complex</taxon>
    </lineage>
</organism>
<dbReference type="SMART" id="SM00823">
    <property type="entry name" value="PKS_PP"/>
    <property type="match status" value="1"/>
</dbReference>
<evidence type="ECO:0000256" key="2">
    <source>
        <dbReference type="ARBA" id="ARBA00022553"/>
    </source>
</evidence>
<evidence type="ECO:0000313" key="4">
    <source>
        <dbReference type="EMBL" id="GBG36002.1"/>
    </source>
</evidence>
<name>A0AA37PM97_9MYCO</name>
<evidence type="ECO:0000313" key="5">
    <source>
        <dbReference type="EMBL" id="GKU72810.1"/>
    </source>
</evidence>
<keyword evidence="1" id="KW-0596">Phosphopantetheine</keyword>
<dbReference type="Proteomes" id="UP001139505">
    <property type="component" value="Unassembled WGS sequence"/>
</dbReference>
<dbReference type="EMBL" id="BFCH01000002">
    <property type="protein sequence ID" value="GBG36002.1"/>
    <property type="molecule type" value="Genomic_DNA"/>
</dbReference>
<feature type="domain" description="Carrier" evidence="3">
    <location>
        <begin position="48"/>
        <end position="125"/>
    </location>
</feature>
<reference evidence="5" key="4">
    <citation type="submission" date="2022-04" db="EMBL/GenBank/DDBJ databases">
        <authorList>
            <person name="Komine T."/>
            <person name="Fukano H."/>
            <person name="Wada S."/>
        </authorList>
    </citation>
    <scope>NUCLEOTIDE SEQUENCE</scope>
    <source>
        <strain evidence="5">NJB18185</strain>
    </source>
</reference>